<accession>A0AAW0PDS8</accession>
<dbReference type="PANTHER" id="PTHR32046:SF11">
    <property type="entry name" value="IMMUNE-ASSOCIATED NUCLEOTIDE-BINDING PROTEIN 10-LIKE"/>
    <property type="match status" value="1"/>
</dbReference>
<sequence>MKTILGNHVTKENIRPLRSIKTGKTQKNPAASAHTQQRYQNRTILLVGATGTGKSTLINALVNFVMGVKFDDRVWFEIIEEKKDEAHSSQSHSQTSAVTVYEVYGFEGVVVPYSLTIIDTPGYGDTRGIEYDNIITKKLEDLFCCPDGVDTIDAVGLVVKATENRLDDRIVYIFNSITSLFGRNMEANIVAMMTHSDGMKPTNALQALNDAKIRYARNESNEPVYFLFNNCQKESYEKGGDGEKAARYANETAEGGLSKFTKFVGQSLPQSLKTTIKVMKERTRLSACIQNLQQRVIDIDEKQKALQNNKDELSKYKHELEMNKDFNIQVEETYKEREELTDSWDNRAVCCLECQELCHYPGCTWASNSAWCQVMDEDGYCTACTNKCSVKHHVKEKWKYVTKTRIVPKTSEEMRKKYEENKAKSAETTSLVEEMEKEISHFQQSKHRILDEIFNIIEDLQKIALNIESALTFVDLNFLIEKMKQKKDTEKPVSPFIHPAAKRASEPPPPSPPPPPPRSDRAAAAAAAADTGHRAWRAGRGVSDRPLNQKPKTMAKTYDYLFKLLLIGDSGVGKTCLLFRFSEDAFNTTFISTIVARKTLVQSLCPWARLFIFTLLSLYMLLWSLKCINTDRFSHCASLKRKKYFGIMLVYDITTEKSFDNIKNWIRNIEEHASSDVERMILGNKCDMNDKRQVSKERGEKLAIDYGIKFLETSAKSGINVEEAFFTLARDIMTRLNRRMNDNNPSGGGGPVKITENRPKKSFFRCSLL</sequence>
<evidence type="ECO:0000256" key="1">
    <source>
        <dbReference type="ARBA" id="ARBA00008535"/>
    </source>
</evidence>
<comment type="caution">
    <text evidence="6">The sequence shown here is derived from an EMBL/GenBank/DDBJ whole genome shotgun (WGS) entry which is preliminary data.</text>
</comment>
<dbReference type="FunFam" id="3.40.50.300:FF:001447">
    <property type="entry name" value="Ras-related protein Rab-1B"/>
    <property type="match status" value="1"/>
</dbReference>
<protein>
    <recommendedName>
        <fullName evidence="5">AIG1-type G domain-containing protein</fullName>
    </recommendedName>
</protein>
<evidence type="ECO:0000313" key="6">
    <source>
        <dbReference type="EMBL" id="KAK7919213.1"/>
    </source>
</evidence>
<proteinExistence type="inferred from homology"/>
<feature type="coiled-coil region" evidence="3">
    <location>
        <begin position="418"/>
        <end position="452"/>
    </location>
</feature>
<dbReference type="InterPro" id="IPR027417">
    <property type="entry name" value="P-loop_NTPase"/>
</dbReference>
<dbReference type="AlphaFoldDB" id="A0AAW0PDS8"/>
<keyword evidence="7" id="KW-1185">Reference proteome</keyword>
<dbReference type="SMART" id="SM00175">
    <property type="entry name" value="RAB"/>
    <property type="match status" value="1"/>
</dbReference>
<dbReference type="EMBL" id="JBBPFD010000007">
    <property type="protein sequence ID" value="KAK7919213.1"/>
    <property type="molecule type" value="Genomic_DNA"/>
</dbReference>
<name>A0AAW0PDS8_9GOBI</name>
<dbReference type="GO" id="GO:0003924">
    <property type="term" value="F:GTPase activity"/>
    <property type="evidence" value="ECO:0007669"/>
    <property type="project" value="InterPro"/>
</dbReference>
<dbReference type="Proteomes" id="UP001460270">
    <property type="component" value="Unassembled WGS sequence"/>
</dbReference>
<comment type="similarity">
    <text evidence="1">Belongs to the TRAFAC class TrmE-Era-EngA-EngB-Septin-like GTPase superfamily. AIG1/Toc34/Toc159-like paraseptin GTPase family. IAN subfamily.</text>
</comment>
<evidence type="ECO:0000256" key="2">
    <source>
        <dbReference type="ARBA" id="ARBA00022741"/>
    </source>
</evidence>
<dbReference type="PANTHER" id="PTHR32046">
    <property type="entry name" value="G DOMAIN-CONTAINING PROTEIN"/>
    <property type="match status" value="1"/>
</dbReference>
<gene>
    <name evidence="6" type="ORF">WMY93_010497</name>
</gene>
<feature type="compositionally biased region" description="Pro residues" evidence="4">
    <location>
        <begin position="506"/>
        <end position="517"/>
    </location>
</feature>
<dbReference type="InterPro" id="IPR006703">
    <property type="entry name" value="G_AIG1"/>
</dbReference>
<dbReference type="PROSITE" id="PS51421">
    <property type="entry name" value="RAS"/>
    <property type="match status" value="1"/>
</dbReference>
<dbReference type="SMART" id="SM00173">
    <property type="entry name" value="RAS"/>
    <property type="match status" value="1"/>
</dbReference>
<keyword evidence="3" id="KW-0175">Coiled coil</keyword>
<dbReference type="Pfam" id="PF04548">
    <property type="entry name" value="AIG1"/>
    <property type="match status" value="1"/>
</dbReference>
<feature type="coiled-coil region" evidence="3">
    <location>
        <begin position="289"/>
        <end position="323"/>
    </location>
</feature>
<feature type="domain" description="AIG1-type G" evidence="5">
    <location>
        <begin position="42"/>
        <end position="225"/>
    </location>
</feature>
<evidence type="ECO:0000259" key="5">
    <source>
        <dbReference type="Pfam" id="PF04548"/>
    </source>
</evidence>
<dbReference type="Pfam" id="PF00071">
    <property type="entry name" value="Ras"/>
    <property type="match status" value="1"/>
</dbReference>
<evidence type="ECO:0000313" key="7">
    <source>
        <dbReference type="Proteomes" id="UP001460270"/>
    </source>
</evidence>
<dbReference type="Gene3D" id="3.40.50.300">
    <property type="entry name" value="P-loop containing nucleotide triphosphate hydrolases"/>
    <property type="match status" value="2"/>
</dbReference>
<dbReference type="InterPro" id="IPR001806">
    <property type="entry name" value="Small_GTPase"/>
</dbReference>
<dbReference type="PROSITE" id="PS51419">
    <property type="entry name" value="RAB"/>
    <property type="match status" value="1"/>
</dbReference>
<evidence type="ECO:0000256" key="3">
    <source>
        <dbReference type="SAM" id="Coils"/>
    </source>
</evidence>
<feature type="region of interest" description="Disordered" evidence="4">
    <location>
        <begin position="499"/>
        <end position="526"/>
    </location>
</feature>
<dbReference type="PRINTS" id="PR00449">
    <property type="entry name" value="RASTRNSFRMNG"/>
</dbReference>
<evidence type="ECO:0000256" key="4">
    <source>
        <dbReference type="SAM" id="MobiDB-lite"/>
    </source>
</evidence>
<dbReference type="SUPFAM" id="SSF52540">
    <property type="entry name" value="P-loop containing nucleoside triphosphate hydrolases"/>
    <property type="match status" value="2"/>
</dbReference>
<dbReference type="GO" id="GO:0005525">
    <property type="term" value="F:GTP binding"/>
    <property type="evidence" value="ECO:0007669"/>
    <property type="project" value="InterPro"/>
</dbReference>
<organism evidence="6 7">
    <name type="scientific">Mugilogobius chulae</name>
    <name type="common">yellowstripe goby</name>
    <dbReference type="NCBI Taxonomy" id="88201"/>
    <lineage>
        <taxon>Eukaryota</taxon>
        <taxon>Metazoa</taxon>
        <taxon>Chordata</taxon>
        <taxon>Craniata</taxon>
        <taxon>Vertebrata</taxon>
        <taxon>Euteleostomi</taxon>
        <taxon>Actinopterygii</taxon>
        <taxon>Neopterygii</taxon>
        <taxon>Teleostei</taxon>
        <taxon>Neoteleostei</taxon>
        <taxon>Acanthomorphata</taxon>
        <taxon>Gobiaria</taxon>
        <taxon>Gobiiformes</taxon>
        <taxon>Gobioidei</taxon>
        <taxon>Gobiidae</taxon>
        <taxon>Gobionellinae</taxon>
        <taxon>Mugilogobius</taxon>
    </lineage>
</organism>
<reference evidence="7" key="1">
    <citation type="submission" date="2024-04" db="EMBL/GenBank/DDBJ databases">
        <title>Salinicola lusitanus LLJ914,a marine bacterium isolated from the Okinawa Trough.</title>
        <authorList>
            <person name="Li J."/>
        </authorList>
    </citation>
    <scope>NUCLEOTIDE SEQUENCE [LARGE SCALE GENOMIC DNA]</scope>
</reference>
<keyword evidence="2" id="KW-0547">Nucleotide-binding</keyword>
<dbReference type="SMART" id="SM00174">
    <property type="entry name" value="RHO"/>
    <property type="match status" value="1"/>
</dbReference>